<protein>
    <recommendedName>
        <fullName evidence="9">ABC transporter domain-containing protein</fullName>
    </recommendedName>
</protein>
<gene>
    <name evidence="10" type="ORF">DNJ96_05030</name>
</gene>
<evidence type="ECO:0000256" key="2">
    <source>
        <dbReference type="ARBA" id="ARBA00022448"/>
    </source>
</evidence>
<accession>A0A4V2KDC1</accession>
<keyword evidence="2" id="KW-0813">Transport</keyword>
<dbReference type="GO" id="GO:0006865">
    <property type="term" value="P:amino acid transport"/>
    <property type="evidence" value="ECO:0007669"/>
    <property type="project" value="UniProtKB-KW"/>
</dbReference>
<evidence type="ECO:0000313" key="11">
    <source>
        <dbReference type="Proteomes" id="UP000292639"/>
    </source>
</evidence>
<organism evidence="10 11">
    <name type="scientific">Stutzerimonas kirkiae</name>
    <dbReference type="NCBI Taxonomy" id="2211392"/>
    <lineage>
        <taxon>Bacteria</taxon>
        <taxon>Pseudomonadati</taxon>
        <taxon>Pseudomonadota</taxon>
        <taxon>Gammaproteobacteria</taxon>
        <taxon>Pseudomonadales</taxon>
        <taxon>Pseudomonadaceae</taxon>
        <taxon>Stutzerimonas</taxon>
    </lineage>
</organism>
<evidence type="ECO:0000256" key="3">
    <source>
        <dbReference type="ARBA" id="ARBA00022475"/>
    </source>
</evidence>
<dbReference type="GO" id="GO:0005886">
    <property type="term" value="C:plasma membrane"/>
    <property type="evidence" value="ECO:0007669"/>
    <property type="project" value="UniProtKB-SubCell"/>
</dbReference>
<comment type="subcellular location">
    <subcellularLocation>
        <location evidence="1">Cell inner membrane</location>
        <topology evidence="1">Peripheral membrane protein</topology>
    </subcellularLocation>
</comment>
<comment type="caution">
    <text evidence="10">The sequence shown here is derived from an EMBL/GenBank/DDBJ whole genome shotgun (WGS) entry which is preliminary data.</text>
</comment>
<evidence type="ECO:0000256" key="1">
    <source>
        <dbReference type="ARBA" id="ARBA00004417"/>
    </source>
</evidence>
<keyword evidence="5" id="KW-1278">Translocase</keyword>
<dbReference type="Pfam" id="PF00005">
    <property type="entry name" value="ABC_tran"/>
    <property type="match status" value="1"/>
</dbReference>
<dbReference type="AlphaFoldDB" id="A0A4V2KDC1"/>
<dbReference type="InterPro" id="IPR003439">
    <property type="entry name" value="ABC_transporter-like_ATP-bd"/>
</dbReference>
<dbReference type="Gene3D" id="3.40.50.300">
    <property type="entry name" value="P-loop containing nucleotide triphosphate hydrolases"/>
    <property type="match status" value="1"/>
</dbReference>
<dbReference type="InterPro" id="IPR027417">
    <property type="entry name" value="P-loop_NTPase"/>
</dbReference>
<reference evidence="10 11" key="1">
    <citation type="submission" date="2018-06" db="EMBL/GenBank/DDBJ databases">
        <title>Three novel Pseudomonas species isolated from symptomatic oak.</title>
        <authorList>
            <person name="Bueno-Gonzalez V."/>
            <person name="Brady C."/>
        </authorList>
    </citation>
    <scope>NUCLEOTIDE SEQUENCE [LARGE SCALE GENOMIC DNA]</scope>
    <source>
        <strain evidence="10 11">P17C</strain>
    </source>
</reference>
<evidence type="ECO:0000256" key="7">
    <source>
        <dbReference type="ARBA" id="ARBA00023136"/>
    </source>
</evidence>
<keyword evidence="6" id="KW-0029">Amino-acid transport</keyword>
<keyword evidence="7" id="KW-0472">Membrane</keyword>
<evidence type="ECO:0000256" key="8">
    <source>
        <dbReference type="SAM" id="MobiDB-lite"/>
    </source>
</evidence>
<proteinExistence type="predicted"/>
<dbReference type="GO" id="GO:0005524">
    <property type="term" value="F:ATP binding"/>
    <property type="evidence" value="ECO:0007669"/>
    <property type="project" value="InterPro"/>
</dbReference>
<name>A0A4V2KDC1_9GAMM</name>
<dbReference type="Proteomes" id="UP000292639">
    <property type="component" value="Unassembled WGS sequence"/>
</dbReference>
<dbReference type="SUPFAM" id="SSF52540">
    <property type="entry name" value="P-loop containing nucleoside triphosphate hydrolases"/>
    <property type="match status" value="1"/>
</dbReference>
<dbReference type="PROSITE" id="PS50893">
    <property type="entry name" value="ABC_TRANSPORTER_2"/>
    <property type="match status" value="1"/>
</dbReference>
<dbReference type="PANTHER" id="PTHR43166:SF30">
    <property type="entry name" value="METHIONINE IMPORT ATP-BINDING PROTEIN METN"/>
    <property type="match status" value="1"/>
</dbReference>
<sequence>MPQDAVSGAAENEHGEQATLDTRQLARWRQRVGMIFQHFKLMASHSVWQNVALPLRIAGLSKREMNGGVDQVLRLVGLEGKRDAYPVQLSGGQKPRVGIARALVLEPEILLCDEATSALDPESTQDILALRRDINARLGLTIVRITHEMAMIREICDRVIVLDAGRIVELGITALVRRPRPATRHPHSYFRCCLWDSRARPFHLSGPKCSRSLG</sequence>
<evidence type="ECO:0000313" key="10">
    <source>
        <dbReference type="EMBL" id="TBU98604.1"/>
    </source>
</evidence>
<evidence type="ECO:0000256" key="4">
    <source>
        <dbReference type="ARBA" id="ARBA00022519"/>
    </source>
</evidence>
<keyword evidence="4" id="KW-0997">Cell inner membrane</keyword>
<dbReference type="EMBL" id="QJUP01000004">
    <property type="protein sequence ID" value="TBU98604.1"/>
    <property type="molecule type" value="Genomic_DNA"/>
</dbReference>
<keyword evidence="11" id="KW-1185">Reference proteome</keyword>
<feature type="domain" description="ABC transporter" evidence="9">
    <location>
        <begin position="1"/>
        <end position="189"/>
    </location>
</feature>
<evidence type="ECO:0000256" key="6">
    <source>
        <dbReference type="ARBA" id="ARBA00022970"/>
    </source>
</evidence>
<feature type="region of interest" description="Disordered" evidence="8">
    <location>
        <begin position="1"/>
        <end position="20"/>
    </location>
</feature>
<keyword evidence="3" id="KW-1003">Cell membrane</keyword>
<dbReference type="PANTHER" id="PTHR43166">
    <property type="entry name" value="AMINO ACID IMPORT ATP-BINDING PROTEIN"/>
    <property type="match status" value="1"/>
</dbReference>
<dbReference type="GO" id="GO:0016887">
    <property type="term" value="F:ATP hydrolysis activity"/>
    <property type="evidence" value="ECO:0007669"/>
    <property type="project" value="InterPro"/>
</dbReference>
<evidence type="ECO:0000259" key="9">
    <source>
        <dbReference type="PROSITE" id="PS50893"/>
    </source>
</evidence>
<evidence type="ECO:0000256" key="5">
    <source>
        <dbReference type="ARBA" id="ARBA00022967"/>
    </source>
</evidence>
<dbReference type="InterPro" id="IPR050086">
    <property type="entry name" value="MetN_ABC_transporter-like"/>
</dbReference>